<name>A0A2C8F6J8_9BACT</name>
<organism evidence="1 2">
    <name type="scientific">Pseudodesulfovibrio profundus</name>
    <dbReference type="NCBI Taxonomy" id="57320"/>
    <lineage>
        <taxon>Bacteria</taxon>
        <taxon>Pseudomonadati</taxon>
        <taxon>Thermodesulfobacteriota</taxon>
        <taxon>Desulfovibrionia</taxon>
        <taxon>Desulfovibrionales</taxon>
        <taxon>Desulfovibrionaceae</taxon>
    </lineage>
</organism>
<dbReference type="AlphaFoldDB" id="A0A2C8F6J8"/>
<dbReference type="RefSeq" id="WP_097011169.1">
    <property type="nucleotide sequence ID" value="NZ_LT907975.1"/>
</dbReference>
<evidence type="ECO:0000313" key="1">
    <source>
        <dbReference type="EMBL" id="SOB58016.1"/>
    </source>
</evidence>
<evidence type="ECO:0000313" key="2">
    <source>
        <dbReference type="Proteomes" id="UP000219215"/>
    </source>
</evidence>
<dbReference type="Proteomes" id="UP000219215">
    <property type="component" value="Chromosome DPRO"/>
</dbReference>
<protein>
    <submittedName>
        <fullName evidence="1">Uncharacterized protein</fullName>
    </submittedName>
</protein>
<accession>A0A2C8F6J8</accession>
<sequence length="115" mass="12818">MLKDKDSTRIRRQDVTLDVHALNSFLRGMAANGVSLSDVVMGLELFAEANGTIVAECRLDGGKLFDFRVFQPHEWEISDNAGDLTRKVLESIRPKPPVRGVFDIFTGKAIERTAQ</sequence>
<reference evidence="2" key="1">
    <citation type="submission" date="2017-09" db="EMBL/GenBank/DDBJ databases">
        <authorList>
            <person name="Regsiter A."/>
            <person name="William W."/>
        </authorList>
    </citation>
    <scope>NUCLEOTIDE SEQUENCE [LARGE SCALE GENOMIC DNA]</scope>
    <source>
        <strain evidence="2">500-1</strain>
    </source>
</reference>
<proteinExistence type="predicted"/>
<dbReference type="EMBL" id="LT907975">
    <property type="protein sequence ID" value="SOB58016.1"/>
    <property type="molecule type" value="Genomic_DNA"/>
</dbReference>
<gene>
    <name evidence="1" type="ORF">DPRO_1131</name>
</gene>
<keyword evidence="2" id="KW-1185">Reference proteome</keyword>
<dbReference type="KEGG" id="pprf:DPRO_1131"/>